<dbReference type="PANTHER" id="PTHR13778">
    <property type="entry name" value="GLYCOSYLTRANSFERASE 8 DOMAIN-CONTAINING PROTEIN"/>
    <property type="match status" value="1"/>
</dbReference>
<keyword evidence="1" id="KW-0328">Glycosyltransferase</keyword>
<dbReference type="EMBL" id="QFPW01000001">
    <property type="protein sequence ID" value="PZQ52712.1"/>
    <property type="molecule type" value="Genomic_DNA"/>
</dbReference>
<protein>
    <submittedName>
        <fullName evidence="4">Glycosyltransferase</fullName>
    </submittedName>
</protein>
<proteinExistence type="predicted"/>
<keyword evidence="2 4" id="KW-0808">Transferase</keyword>
<gene>
    <name evidence="4" type="ORF">DI556_03070</name>
</gene>
<evidence type="ECO:0000256" key="1">
    <source>
        <dbReference type="ARBA" id="ARBA00022676"/>
    </source>
</evidence>
<dbReference type="Pfam" id="PF01501">
    <property type="entry name" value="Glyco_transf_8"/>
    <property type="match status" value="1"/>
</dbReference>
<dbReference type="InterPro" id="IPR050748">
    <property type="entry name" value="Glycosyltrans_8_dom-fam"/>
</dbReference>
<reference evidence="4 5" key="1">
    <citation type="submission" date="2017-08" db="EMBL/GenBank/DDBJ databases">
        <title>Infants hospitalized years apart are colonized by the same room-sourced microbial strains.</title>
        <authorList>
            <person name="Brooks B."/>
            <person name="Olm M.R."/>
            <person name="Firek B.A."/>
            <person name="Baker R."/>
            <person name="Thomas B.C."/>
            <person name="Morowitz M.J."/>
            <person name="Banfield J.F."/>
        </authorList>
    </citation>
    <scope>NUCLEOTIDE SEQUENCE [LARGE SCALE GENOMIC DNA]</scope>
    <source>
        <strain evidence="4">S2_005_002_R2_34</strain>
    </source>
</reference>
<comment type="caution">
    <text evidence="4">The sequence shown here is derived from an EMBL/GenBank/DDBJ whole genome shotgun (WGS) entry which is preliminary data.</text>
</comment>
<name>A0A2W5NGU4_RHOSU</name>
<organism evidence="4 5">
    <name type="scientific">Rhodovulum sulfidophilum</name>
    <name type="common">Rhodobacter sulfidophilus</name>
    <dbReference type="NCBI Taxonomy" id="35806"/>
    <lineage>
        <taxon>Bacteria</taxon>
        <taxon>Pseudomonadati</taxon>
        <taxon>Pseudomonadota</taxon>
        <taxon>Alphaproteobacteria</taxon>
        <taxon>Rhodobacterales</taxon>
        <taxon>Paracoccaceae</taxon>
        <taxon>Rhodovulum</taxon>
    </lineage>
</organism>
<dbReference type="InterPro" id="IPR029044">
    <property type="entry name" value="Nucleotide-diphossugar_trans"/>
</dbReference>
<dbReference type="PANTHER" id="PTHR13778:SF47">
    <property type="entry name" value="LIPOPOLYSACCHARIDE 1,3-GALACTOSYLTRANSFERASE"/>
    <property type="match status" value="1"/>
</dbReference>
<dbReference type="Proteomes" id="UP000249185">
    <property type="component" value="Unassembled WGS sequence"/>
</dbReference>
<accession>A0A2W5NGU4</accession>
<evidence type="ECO:0000256" key="3">
    <source>
        <dbReference type="ARBA" id="ARBA00022723"/>
    </source>
</evidence>
<dbReference type="InterPro" id="IPR002495">
    <property type="entry name" value="Glyco_trans_8"/>
</dbReference>
<sequence>MFSDAPARHHKAIVFACDANYAPYAWFAADRIAALSPGRDFDICLAAMETPAPVPGLERLGVRLCRIETGGIFANLCRDARRTEAAYLRYALPRAFAGEYRRLLYLDADVFPQAGSFSALLDVDLLGHPLGAVRDNSQWRTPGRRPASFKRLGLGAAPYFNSGLLLFDTAAFEARGVLDRCLAFGAEHPPEKIGLDQELINAVLHGDWAELSPTWNWQYTWASRLLEAMVGANLLHFIGHRKPWRHEGGELPPRLRSAYAGFLATHFPELPPLGPAKSPREDPVFLYKLLAKHLVSTWPMVRYLSRFPDDLTVRDPG</sequence>
<keyword evidence="3" id="KW-0479">Metal-binding</keyword>
<dbReference type="SUPFAM" id="SSF53448">
    <property type="entry name" value="Nucleotide-diphospho-sugar transferases"/>
    <property type="match status" value="1"/>
</dbReference>
<dbReference type="AlphaFoldDB" id="A0A2W5NGU4"/>
<dbReference type="GO" id="GO:0016757">
    <property type="term" value="F:glycosyltransferase activity"/>
    <property type="evidence" value="ECO:0007669"/>
    <property type="project" value="UniProtKB-KW"/>
</dbReference>
<dbReference type="CDD" id="cd04194">
    <property type="entry name" value="GT8_A4GalT_like"/>
    <property type="match status" value="1"/>
</dbReference>
<dbReference type="Gene3D" id="3.90.550.10">
    <property type="entry name" value="Spore Coat Polysaccharide Biosynthesis Protein SpsA, Chain A"/>
    <property type="match status" value="1"/>
</dbReference>
<evidence type="ECO:0000256" key="2">
    <source>
        <dbReference type="ARBA" id="ARBA00022679"/>
    </source>
</evidence>
<evidence type="ECO:0000313" key="5">
    <source>
        <dbReference type="Proteomes" id="UP000249185"/>
    </source>
</evidence>
<evidence type="ECO:0000313" key="4">
    <source>
        <dbReference type="EMBL" id="PZQ52712.1"/>
    </source>
</evidence>
<dbReference type="GO" id="GO:0046872">
    <property type="term" value="F:metal ion binding"/>
    <property type="evidence" value="ECO:0007669"/>
    <property type="project" value="UniProtKB-KW"/>
</dbReference>